<keyword evidence="2" id="KW-1185">Reference proteome</keyword>
<reference evidence="1 2" key="1">
    <citation type="submission" date="2014-01" db="EMBL/GenBank/DDBJ databases">
        <title>Sulfitobacter sp. H3 (MCCC 1A00686) Genome Sequencing.</title>
        <authorList>
            <person name="Lai Q."/>
            <person name="Hong Z."/>
        </authorList>
    </citation>
    <scope>NUCLEOTIDE SEQUENCE [LARGE SCALE GENOMIC DNA]</scope>
    <source>
        <strain evidence="1 2">H3</strain>
    </source>
</reference>
<dbReference type="RefSeq" id="WP_143186730.1">
    <property type="nucleotide sequence ID" value="NZ_CP054599.1"/>
</dbReference>
<comment type="caution">
    <text evidence="1">The sequence shown here is derived from an EMBL/GenBank/DDBJ whole genome shotgun (WGS) entry which is preliminary data.</text>
</comment>
<gene>
    <name evidence="1" type="ORF">SUH3_08795</name>
</gene>
<dbReference type="AlphaFoldDB" id="A0A073J2M4"/>
<evidence type="ECO:0000313" key="1">
    <source>
        <dbReference type="EMBL" id="KEJ96863.1"/>
    </source>
</evidence>
<dbReference type="EMBL" id="JAMD01000002">
    <property type="protein sequence ID" value="KEJ96863.1"/>
    <property type="molecule type" value="Genomic_DNA"/>
</dbReference>
<evidence type="ECO:0000313" key="2">
    <source>
        <dbReference type="Proteomes" id="UP000027746"/>
    </source>
</evidence>
<organism evidence="1 2">
    <name type="scientific">Pseudosulfitobacter pseudonitzschiae</name>
    <dbReference type="NCBI Taxonomy" id="1402135"/>
    <lineage>
        <taxon>Bacteria</taxon>
        <taxon>Pseudomonadati</taxon>
        <taxon>Pseudomonadota</taxon>
        <taxon>Alphaproteobacteria</taxon>
        <taxon>Rhodobacterales</taxon>
        <taxon>Roseobacteraceae</taxon>
        <taxon>Pseudosulfitobacter</taxon>
    </lineage>
</organism>
<proteinExistence type="predicted"/>
<dbReference type="Proteomes" id="UP000027746">
    <property type="component" value="Unassembled WGS sequence"/>
</dbReference>
<sequence length="174" mass="18639">MTMTLTQTIASAYDVSSLLRVCIRSLECGATDLPGDGGATANTVKMASDKTDGLILALEQLEETANRRMRDNSHADGAAKLFGQWKAARTGRDAVLKAFVPKHSGEPEELVVIDELIGRLGEQIACSTPQSDADAAAMLQWCVEDCAGECFDPDYSKALRAVLAYLRKEGAEAN</sequence>
<dbReference type="GeneID" id="68868291"/>
<name>A0A073J2M4_9RHOB</name>
<protein>
    <submittedName>
        <fullName evidence="1">Uncharacterized protein</fullName>
    </submittedName>
</protein>
<accession>A0A073J2M4</accession>
<dbReference type="OrthoDB" id="7726281at2"/>